<sequence length="357" mass="40401">MNQGATDPHAPESQPTRQGRRLIRMLFRSNAEDVKTLNGTNENDCRTEDATSLKQPVDDQTYKNKNAPVAEVTSKFATLKRKLFPSQNRRHPRRVPPLITCSPVNTPVKFSLPPLGENLNLVSCSSTLMHDGNVEQNQSNFEPKCKDEVELTLSEAGSQEITPESDFSGESDNNRGITGERALIGDDDDRDLESAVEALDLESSIADKTLEEINKAIIDLQVWKEAHEQETQQALNLLEQDRKLAAELQQEPTEYADPQTLQVELKIQNQRRNREIQVLAFRKEAEAYQLECCLKTDLDEFEASRVEEVLHNSSNGENSSLSRLRDDLFQLDVKQRQENLLQELQEVETELGTLFVA</sequence>
<protein>
    <submittedName>
        <fullName evidence="2">Uncharacterized protein</fullName>
    </submittedName>
</protein>
<dbReference type="AlphaFoldDB" id="A0AAD9G2S8"/>
<evidence type="ECO:0000256" key="1">
    <source>
        <dbReference type="SAM" id="MobiDB-lite"/>
    </source>
</evidence>
<organism evidence="2 3">
    <name type="scientific">Phytophthora citrophthora</name>
    <dbReference type="NCBI Taxonomy" id="4793"/>
    <lineage>
        <taxon>Eukaryota</taxon>
        <taxon>Sar</taxon>
        <taxon>Stramenopiles</taxon>
        <taxon>Oomycota</taxon>
        <taxon>Peronosporomycetes</taxon>
        <taxon>Peronosporales</taxon>
        <taxon>Peronosporaceae</taxon>
        <taxon>Phytophthora</taxon>
    </lineage>
</organism>
<gene>
    <name evidence="2" type="ORF">P3T76_013521</name>
</gene>
<dbReference type="EMBL" id="JASMQC010000036">
    <property type="protein sequence ID" value="KAK1930932.1"/>
    <property type="molecule type" value="Genomic_DNA"/>
</dbReference>
<evidence type="ECO:0000313" key="2">
    <source>
        <dbReference type="EMBL" id="KAK1930932.1"/>
    </source>
</evidence>
<proteinExistence type="predicted"/>
<evidence type="ECO:0000313" key="3">
    <source>
        <dbReference type="Proteomes" id="UP001259832"/>
    </source>
</evidence>
<name>A0AAD9G2S8_9STRA</name>
<comment type="caution">
    <text evidence="2">The sequence shown here is derived from an EMBL/GenBank/DDBJ whole genome shotgun (WGS) entry which is preliminary data.</text>
</comment>
<feature type="region of interest" description="Disordered" evidence="1">
    <location>
        <begin position="157"/>
        <end position="177"/>
    </location>
</feature>
<accession>A0AAD9G2S8</accession>
<reference evidence="2" key="1">
    <citation type="submission" date="2023-08" db="EMBL/GenBank/DDBJ databases">
        <title>Reference Genome Resource for the Citrus Pathogen Phytophthora citrophthora.</title>
        <authorList>
            <person name="Moller H."/>
            <person name="Coetzee B."/>
            <person name="Rose L.J."/>
            <person name="Van Niekerk J.M."/>
        </authorList>
    </citation>
    <scope>NUCLEOTIDE SEQUENCE</scope>
    <source>
        <strain evidence="2">STE-U-9442</strain>
    </source>
</reference>
<dbReference type="Proteomes" id="UP001259832">
    <property type="component" value="Unassembled WGS sequence"/>
</dbReference>
<keyword evidence="3" id="KW-1185">Reference proteome</keyword>